<evidence type="ECO:0000256" key="1">
    <source>
        <dbReference type="SAM" id="MobiDB-lite"/>
    </source>
</evidence>
<evidence type="ECO:0000313" key="4">
    <source>
        <dbReference type="Proteomes" id="UP000005240"/>
    </source>
</evidence>
<keyword evidence="4" id="KW-1185">Reference proteome</keyword>
<reference evidence="2" key="2">
    <citation type="submission" date="2016-05" db="EMBL/GenBank/DDBJ databases">
        <title>Comparative analysis highlights variable genome content of wheat rusts and divergence of the mating loci.</title>
        <authorList>
            <person name="Cuomo C.A."/>
            <person name="Bakkeren G."/>
            <person name="Szabo L."/>
            <person name="Khalil H."/>
            <person name="Joly D."/>
            <person name="Goldberg J."/>
            <person name="Young S."/>
            <person name="Zeng Q."/>
            <person name="Fellers J."/>
        </authorList>
    </citation>
    <scope>NUCLEOTIDE SEQUENCE [LARGE SCALE GENOMIC DNA]</scope>
    <source>
        <strain evidence="2">1-1 BBBD Race 1</strain>
    </source>
</reference>
<dbReference type="AlphaFoldDB" id="A0A180GHH8"/>
<dbReference type="VEuPathDB" id="FungiDB:PTTG_27725"/>
<name>A0A180GHH8_PUCT1</name>
<reference evidence="3" key="4">
    <citation type="submission" date="2025-05" db="UniProtKB">
        <authorList>
            <consortium name="EnsemblFungi"/>
        </authorList>
    </citation>
    <scope>IDENTIFICATION</scope>
    <source>
        <strain evidence="3">isolate 1-1 / race 1 (BBBD)</strain>
    </source>
</reference>
<dbReference type="Proteomes" id="UP000005240">
    <property type="component" value="Unassembled WGS sequence"/>
</dbReference>
<dbReference type="OrthoDB" id="2501216at2759"/>
<dbReference type="EnsemblFungi" id="PTTG_27725-t43_1">
    <property type="protein sequence ID" value="PTTG_27725-t43_1-p1"/>
    <property type="gene ID" value="PTTG_27725"/>
</dbReference>
<sequence>MSTTRDSTPCPSPRPNDYRDRKGKGRAIPSPSFPSHETERSEIIKLLESRLNESHQLLAKLKRLSRQQQPQAPRNTKKFKNIFFSPALGNQPKIWASSSSSSHKRHCKLNNSKMQHFQERKSQGARPRGMSIFGSPSQANPAAADGPEPETEGTNSCIGDPTDVLSTSATIDTVQQSDEEQARILRESLLLPRIPELDEAINSWRSRVEN</sequence>
<feature type="region of interest" description="Disordered" evidence="1">
    <location>
        <begin position="114"/>
        <end position="164"/>
    </location>
</feature>
<feature type="region of interest" description="Disordered" evidence="1">
    <location>
        <begin position="1"/>
        <end position="40"/>
    </location>
</feature>
<reference evidence="3 4" key="3">
    <citation type="journal article" date="2017" name="G3 (Bethesda)">
        <title>Comparative analysis highlights variable genome content of wheat rusts and divergence of the mating loci.</title>
        <authorList>
            <person name="Cuomo C.A."/>
            <person name="Bakkeren G."/>
            <person name="Khalil H.B."/>
            <person name="Panwar V."/>
            <person name="Joly D."/>
            <person name="Linning R."/>
            <person name="Sakthikumar S."/>
            <person name="Song X."/>
            <person name="Adiconis X."/>
            <person name="Fan L."/>
            <person name="Goldberg J.M."/>
            <person name="Levin J.Z."/>
            <person name="Young S."/>
            <person name="Zeng Q."/>
            <person name="Anikster Y."/>
            <person name="Bruce M."/>
            <person name="Wang M."/>
            <person name="Yin C."/>
            <person name="McCallum B."/>
            <person name="Szabo L.J."/>
            <person name="Hulbert S."/>
            <person name="Chen X."/>
            <person name="Fellers J.P."/>
        </authorList>
    </citation>
    <scope>NUCLEOTIDE SEQUENCE</scope>
    <source>
        <strain evidence="3">isolate 1-1 / race 1 (BBBD)</strain>
        <strain evidence="4">Isolate 1-1 / race 1 (BBBD)</strain>
    </source>
</reference>
<dbReference type="EMBL" id="ADAS02000068">
    <property type="protein sequence ID" value="OAV92140.1"/>
    <property type="molecule type" value="Genomic_DNA"/>
</dbReference>
<dbReference type="STRING" id="630390.A0A180GHH8"/>
<gene>
    <name evidence="2" type="ORF">PTTG_27725</name>
</gene>
<protein>
    <submittedName>
        <fullName evidence="2 3">Uncharacterized protein</fullName>
    </submittedName>
</protein>
<proteinExistence type="predicted"/>
<evidence type="ECO:0000313" key="2">
    <source>
        <dbReference type="EMBL" id="OAV92140.1"/>
    </source>
</evidence>
<evidence type="ECO:0000313" key="3">
    <source>
        <dbReference type="EnsemblFungi" id="PTTG_27725-t43_1-p1"/>
    </source>
</evidence>
<organism evidence="2">
    <name type="scientific">Puccinia triticina (isolate 1-1 / race 1 (BBBD))</name>
    <name type="common">Brown leaf rust fungus</name>
    <dbReference type="NCBI Taxonomy" id="630390"/>
    <lineage>
        <taxon>Eukaryota</taxon>
        <taxon>Fungi</taxon>
        <taxon>Dikarya</taxon>
        <taxon>Basidiomycota</taxon>
        <taxon>Pucciniomycotina</taxon>
        <taxon>Pucciniomycetes</taxon>
        <taxon>Pucciniales</taxon>
        <taxon>Pucciniaceae</taxon>
        <taxon>Puccinia</taxon>
    </lineage>
</organism>
<accession>A0A180GHH8</accession>
<reference evidence="2" key="1">
    <citation type="submission" date="2009-11" db="EMBL/GenBank/DDBJ databases">
        <authorList>
            <consortium name="The Broad Institute Genome Sequencing Platform"/>
            <person name="Ward D."/>
            <person name="Feldgarden M."/>
            <person name="Earl A."/>
            <person name="Young S.K."/>
            <person name="Zeng Q."/>
            <person name="Koehrsen M."/>
            <person name="Alvarado L."/>
            <person name="Berlin A."/>
            <person name="Bochicchio J."/>
            <person name="Borenstein D."/>
            <person name="Chapman S.B."/>
            <person name="Chen Z."/>
            <person name="Engels R."/>
            <person name="Freedman E."/>
            <person name="Gellesch M."/>
            <person name="Goldberg J."/>
            <person name="Griggs A."/>
            <person name="Gujja S."/>
            <person name="Heilman E."/>
            <person name="Heiman D."/>
            <person name="Hepburn T."/>
            <person name="Howarth C."/>
            <person name="Jen D."/>
            <person name="Larson L."/>
            <person name="Lewis B."/>
            <person name="Mehta T."/>
            <person name="Park D."/>
            <person name="Pearson M."/>
            <person name="Roberts A."/>
            <person name="Saif S."/>
            <person name="Shea T."/>
            <person name="Shenoy N."/>
            <person name="Sisk P."/>
            <person name="Stolte C."/>
            <person name="Sykes S."/>
            <person name="Thomson T."/>
            <person name="Walk T."/>
            <person name="White J."/>
            <person name="Yandava C."/>
            <person name="Izard J."/>
            <person name="Baranova O.V."/>
            <person name="Blanton J.M."/>
            <person name="Tanner A.C."/>
            <person name="Dewhirst F.E."/>
            <person name="Haas B."/>
            <person name="Nusbaum C."/>
            <person name="Birren B."/>
        </authorList>
    </citation>
    <scope>NUCLEOTIDE SEQUENCE [LARGE SCALE GENOMIC DNA]</scope>
    <source>
        <strain evidence="2">1-1 BBBD Race 1</strain>
    </source>
</reference>